<feature type="transmembrane region" description="Helical" evidence="1">
    <location>
        <begin position="150"/>
        <end position="172"/>
    </location>
</feature>
<sequence length="259" mass="26385">MIRVTFPRVLAAECGKLRALRSTWAMFGVVAILTVTLAGVIGWNANRLPGASNTPAEIIGRAFLGVDVFSLVLGAFGIMAITGEFGSGLIRATFAAVPRRLPVLGAKALALTALAVPVMLLVCVASLAVSQSFAPAADRLGAGDPDVLRAVLGAAAAPVALALFGLGLGAVLRHSATAITVYVLLVLVLPALLSGALPESVRDHVVKFVPVAAAQALYAVRSDGNPFTMLSPGPAAAVTLAWVLLALAAGGAVLWRRDP</sequence>
<reference evidence="2 3" key="1">
    <citation type="submission" date="2020-08" db="EMBL/GenBank/DDBJ databases">
        <title>Whole genome shotgun sequence of Actinoplanes ianthinogenes NBRC 13996.</title>
        <authorList>
            <person name="Komaki H."/>
            <person name="Tamura T."/>
        </authorList>
    </citation>
    <scope>NUCLEOTIDE SEQUENCE [LARGE SCALE GENOMIC DNA]</scope>
    <source>
        <strain evidence="2 3">NBRC 13996</strain>
    </source>
</reference>
<name>A0ABM7LJR7_9ACTN</name>
<feature type="transmembrane region" description="Helical" evidence="1">
    <location>
        <begin position="179"/>
        <end position="197"/>
    </location>
</feature>
<dbReference type="EMBL" id="AP023356">
    <property type="protein sequence ID" value="BCJ39492.1"/>
    <property type="molecule type" value="Genomic_DNA"/>
</dbReference>
<feature type="transmembrane region" description="Helical" evidence="1">
    <location>
        <begin position="24"/>
        <end position="46"/>
    </location>
</feature>
<evidence type="ECO:0000256" key="1">
    <source>
        <dbReference type="SAM" id="Phobius"/>
    </source>
</evidence>
<gene>
    <name evidence="2" type="ORF">Aiant_01490</name>
</gene>
<keyword evidence="1" id="KW-0472">Membrane</keyword>
<evidence type="ECO:0000313" key="3">
    <source>
        <dbReference type="Proteomes" id="UP000676967"/>
    </source>
</evidence>
<keyword evidence="1" id="KW-0812">Transmembrane</keyword>
<feature type="transmembrane region" description="Helical" evidence="1">
    <location>
        <begin position="108"/>
        <end position="130"/>
    </location>
</feature>
<protein>
    <submittedName>
        <fullName evidence="2">ABC transporter permease</fullName>
    </submittedName>
</protein>
<dbReference type="RefSeq" id="WP_189334105.1">
    <property type="nucleotide sequence ID" value="NZ_AP023356.1"/>
</dbReference>
<keyword evidence="1" id="KW-1133">Transmembrane helix</keyword>
<dbReference type="Proteomes" id="UP000676967">
    <property type="component" value="Chromosome"/>
</dbReference>
<organism evidence="2 3">
    <name type="scientific">Actinoplanes ianthinogenes</name>
    <dbReference type="NCBI Taxonomy" id="122358"/>
    <lineage>
        <taxon>Bacteria</taxon>
        <taxon>Bacillati</taxon>
        <taxon>Actinomycetota</taxon>
        <taxon>Actinomycetes</taxon>
        <taxon>Micromonosporales</taxon>
        <taxon>Micromonosporaceae</taxon>
        <taxon>Actinoplanes</taxon>
    </lineage>
</organism>
<accession>A0ABM7LJR7</accession>
<proteinExistence type="predicted"/>
<feature type="transmembrane region" description="Helical" evidence="1">
    <location>
        <begin position="235"/>
        <end position="255"/>
    </location>
</feature>
<keyword evidence="3" id="KW-1185">Reference proteome</keyword>
<evidence type="ECO:0000313" key="2">
    <source>
        <dbReference type="EMBL" id="BCJ39492.1"/>
    </source>
</evidence>